<dbReference type="KEGG" id="dpx:DAPPUDRAFT_312721"/>
<evidence type="ECO:0000313" key="3">
    <source>
        <dbReference type="Proteomes" id="UP000000305"/>
    </source>
</evidence>
<gene>
    <name evidence="2" type="ORF">DAPPUDRAFT_312721</name>
</gene>
<evidence type="ECO:0000313" key="2">
    <source>
        <dbReference type="EMBL" id="EFX87162.1"/>
    </source>
</evidence>
<dbReference type="InParanoid" id="E9G024"/>
<dbReference type="Proteomes" id="UP000000305">
    <property type="component" value="Unassembled WGS sequence"/>
</dbReference>
<reference evidence="2 3" key="1">
    <citation type="journal article" date="2011" name="Science">
        <title>The ecoresponsive genome of Daphnia pulex.</title>
        <authorList>
            <person name="Colbourne J.K."/>
            <person name="Pfrender M.E."/>
            <person name="Gilbert D."/>
            <person name="Thomas W.K."/>
            <person name="Tucker A."/>
            <person name="Oakley T.H."/>
            <person name="Tokishita S."/>
            <person name="Aerts A."/>
            <person name="Arnold G.J."/>
            <person name="Basu M.K."/>
            <person name="Bauer D.J."/>
            <person name="Caceres C.E."/>
            <person name="Carmel L."/>
            <person name="Casola C."/>
            <person name="Choi J.H."/>
            <person name="Detter J.C."/>
            <person name="Dong Q."/>
            <person name="Dusheyko S."/>
            <person name="Eads B.D."/>
            <person name="Frohlich T."/>
            <person name="Geiler-Samerotte K.A."/>
            <person name="Gerlach D."/>
            <person name="Hatcher P."/>
            <person name="Jogdeo S."/>
            <person name="Krijgsveld J."/>
            <person name="Kriventseva E.V."/>
            <person name="Kultz D."/>
            <person name="Laforsch C."/>
            <person name="Lindquist E."/>
            <person name="Lopez J."/>
            <person name="Manak J.R."/>
            <person name="Muller J."/>
            <person name="Pangilinan J."/>
            <person name="Patwardhan R.P."/>
            <person name="Pitluck S."/>
            <person name="Pritham E.J."/>
            <person name="Rechtsteiner A."/>
            <person name="Rho M."/>
            <person name="Rogozin I.B."/>
            <person name="Sakarya O."/>
            <person name="Salamov A."/>
            <person name="Schaack S."/>
            <person name="Shapiro H."/>
            <person name="Shiga Y."/>
            <person name="Skalitzky C."/>
            <person name="Smith Z."/>
            <person name="Souvorov A."/>
            <person name="Sung W."/>
            <person name="Tang Z."/>
            <person name="Tsuchiya D."/>
            <person name="Tu H."/>
            <person name="Vos H."/>
            <person name="Wang M."/>
            <person name="Wolf Y.I."/>
            <person name="Yamagata H."/>
            <person name="Yamada T."/>
            <person name="Ye Y."/>
            <person name="Shaw J.R."/>
            <person name="Andrews J."/>
            <person name="Crease T.J."/>
            <person name="Tang H."/>
            <person name="Lucas S.M."/>
            <person name="Robertson H.M."/>
            <person name="Bork P."/>
            <person name="Koonin E.V."/>
            <person name="Zdobnov E.M."/>
            <person name="Grigoriev I.V."/>
            <person name="Lynch M."/>
            <person name="Boore J.L."/>
        </authorList>
    </citation>
    <scope>NUCLEOTIDE SEQUENCE [LARGE SCALE GENOMIC DNA]</scope>
</reference>
<accession>E9G024</accession>
<dbReference type="EMBL" id="GL732528">
    <property type="protein sequence ID" value="EFX87162.1"/>
    <property type="molecule type" value="Genomic_DNA"/>
</dbReference>
<sequence>MDRHLNKNDEECGEIKSIELLSQPLPNLAKQSKSSPEPYAKSLDNIGNNQSTTKQMHERYSMGKPVLSVLSDPVIGPCSSATNQHSTQDAIMEENARMRKAINDAVLALTRKIHAPSEQTENVFLMFNMLKESERKLIKQRRDLEAMAIKMRTRESQWSAERLAFEEKEQVSKQMILTLQEENYKLRKSRTFVSTPRN</sequence>
<feature type="compositionally biased region" description="Polar residues" evidence="1">
    <location>
        <begin position="45"/>
        <end position="54"/>
    </location>
</feature>
<feature type="region of interest" description="Disordered" evidence="1">
    <location>
        <begin position="24"/>
        <end position="57"/>
    </location>
</feature>
<name>E9G024_DAPPU</name>
<dbReference type="PhylomeDB" id="E9G024"/>
<proteinExistence type="predicted"/>
<keyword evidence="3" id="KW-1185">Reference proteome</keyword>
<dbReference type="OrthoDB" id="6347200at2759"/>
<evidence type="ECO:0000256" key="1">
    <source>
        <dbReference type="SAM" id="MobiDB-lite"/>
    </source>
</evidence>
<protein>
    <submittedName>
        <fullName evidence="2">Uncharacterized protein</fullName>
    </submittedName>
</protein>
<organism evidence="2 3">
    <name type="scientific">Daphnia pulex</name>
    <name type="common">Water flea</name>
    <dbReference type="NCBI Taxonomy" id="6669"/>
    <lineage>
        <taxon>Eukaryota</taxon>
        <taxon>Metazoa</taxon>
        <taxon>Ecdysozoa</taxon>
        <taxon>Arthropoda</taxon>
        <taxon>Crustacea</taxon>
        <taxon>Branchiopoda</taxon>
        <taxon>Diplostraca</taxon>
        <taxon>Cladocera</taxon>
        <taxon>Anomopoda</taxon>
        <taxon>Daphniidae</taxon>
        <taxon>Daphnia</taxon>
    </lineage>
</organism>
<dbReference type="AlphaFoldDB" id="E9G024"/>
<dbReference type="HOGENOM" id="CLU_1572213_0_0_1"/>